<dbReference type="Proteomes" id="UP000464658">
    <property type="component" value="Chromosome"/>
</dbReference>
<name>A0A5S9ML02_BACIA</name>
<reference evidence="3 4" key="1">
    <citation type="submission" date="2019-12" db="EMBL/GenBank/DDBJ databases">
        <title>Full genome sequence of a Bacillus safensis strain isolated from commercially available natto in Indonesia.</title>
        <authorList>
            <person name="Yoshida M."/>
            <person name="Uomi M."/>
            <person name="Waturangi D."/>
            <person name="Ekaputri J.J."/>
            <person name="Setiamarga D.H.E."/>
        </authorList>
    </citation>
    <scope>NUCLEOTIDE SEQUENCE [LARGE SCALE GENOMIC DNA]</scope>
    <source>
        <strain evidence="3 4">IDN1</strain>
    </source>
</reference>
<evidence type="ECO:0000313" key="3">
    <source>
        <dbReference type="EMBL" id="BBP92914.1"/>
    </source>
</evidence>
<evidence type="ECO:0000313" key="4">
    <source>
        <dbReference type="Proteomes" id="UP000464658"/>
    </source>
</evidence>
<keyword evidence="2" id="KW-0472">Membrane</keyword>
<accession>A0A5S9ML02</accession>
<sequence length="100" mass="11474">MNSTFMGILAIVTMVIWIMVSAELSKSPKKQEEKKEKQPEKTNRTHVCWNVIHDSCRCLTHSEHPILKQTRKKLNDKKHAVPTLGAPREKNQKLTSIKVA</sequence>
<evidence type="ECO:0000256" key="1">
    <source>
        <dbReference type="SAM" id="MobiDB-lite"/>
    </source>
</evidence>
<keyword evidence="2" id="KW-1133">Transmembrane helix</keyword>
<feature type="region of interest" description="Disordered" evidence="1">
    <location>
        <begin position="70"/>
        <end position="100"/>
    </location>
</feature>
<feature type="transmembrane region" description="Helical" evidence="2">
    <location>
        <begin position="6"/>
        <end position="25"/>
    </location>
</feature>
<dbReference type="AlphaFoldDB" id="A0A5S9ML02"/>
<evidence type="ECO:0000256" key="2">
    <source>
        <dbReference type="SAM" id="Phobius"/>
    </source>
</evidence>
<keyword evidence="2" id="KW-0812">Transmembrane</keyword>
<protein>
    <submittedName>
        <fullName evidence="3">Uncharacterized protein</fullName>
    </submittedName>
</protein>
<dbReference type="EMBL" id="AP021906">
    <property type="protein sequence ID" value="BBP92914.1"/>
    <property type="molecule type" value="Genomic_DNA"/>
</dbReference>
<gene>
    <name evidence="3" type="ORF">BsIDN1_65320</name>
</gene>
<proteinExistence type="predicted"/>
<organism evidence="3 4">
    <name type="scientific">Bacillus safensis</name>
    <dbReference type="NCBI Taxonomy" id="561879"/>
    <lineage>
        <taxon>Bacteria</taxon>
        <taxon>Bacillati</taxon>
        <taxon>Bacillota</taxon>
        <taxon>Bacilli</taxon>
        <taxon>Bacillales</taxon>
        <taxon>Bacillaceae</taxon>
        <taxon>Bacillus</taxon>
    </lineage>
</organism>